<name>A0A329RVC1_9STRA</name>
<dbReference type="Proteomes" id="UP000736787">
    <property type="component" value="Unassembled WGS sequence"/>
</dbReference>
<evidence type="ECO:0000313" key="3">
    <source>
        <dbReference type="EMBL" id="RAW28230.1"/>
    </source>
</evidence>
<dbReference type="OrthoDB" id="125209at2759"/>
<feature type="domain" description="ZSWIM1/3 RNaseH-like" evidence="1">
    <location>
        <begin position="20"/>
        <end position="100"/>
    </location>
</feature>
<evidence type="ECO:0000313" key="2">
    <source>
        <dbReference type="EMBL" id="KAG2894034.1"/>
    </source>
</evidence>
<evidence type="ECO:0000259" key="1">
    <source>
        <dbReference type="Pfam" id="PF21056"/>
    </source>
</evidence>
<keyword evidence="4" id="KW-1185">Reference proteome</keyword>
<reference evidence="3 4" key="1">
    <citation type="submission" date="2018-01" db="EMBL/GenBank/DDBJ databases">
        <title>Draft genome of the strawberry crown rot pathogen Phytophthora cactorum.</title>
        <authorList>
            <person name="Armitage A.D."/>
            <person name="Lysoe E."/>
            <person name="Nellist C.F."/>
            <person name="Harrison R.J."/>
            <person name="Brurberg M.B."/>
        </authorList>
    </citation>
    <scope>NUCLEOTIDE SEQUENCE [LARGE SCALE GENOMIC DNA]</scope>
    <source>
        <strain evidence="3 4">10300</strain>
    </source>
</reference>
<reference evidence="2" key="2">
    <citation type="submission" date="2018-10" db="EMBL/GenBank/DDBJ databases">
        <title>Effector identification in a new, highly contiguous assembly of the strawberry crown rot pathogen Phytophthora cactorum.</title>
        <authorList>
            <person name="Armitage A.D."/>
            <person name="Nellist C.F."/>
            <person name="Bates H."/>
            <person name="Vickerstaff R.J."/>
            <person name="Harrison R.J."/>
        </authorList>
    </citation>
    <scope>NUCLEOTIDE SEQUENCE</scope>
    <source>
        <strain evidence="2">4040</strain>
    </source>
</reference>
<dbReference type="Proteomes" id="UP000251314">
    <property type="component" value="Unassembled WGS sequence"/>
</dbReference>
<evidence type="ECO:0000313" key="4">
    <source>
        <dbReference type="Proteomes" id="UP000251314"/>
    </source>
</evidence>
<dbReference type="EMBL" id="MJFZ01000504">
    <property type="protein sequence ID" value="RAW28230.1"/>
    <property type="molecule type" value="Genomic_DNA"/>
</dbReference>
<comment type="caution">
    <text evidence="3">The sequence shown here is derived from an EMBL/GenBank/DDBJ whole genome shotgun (WGS) entry which is preliminary data.</text>
</comment>
<dbReference type="AlphaFoldDB" id="A0A329RVC1"/>
<proteinExistence type="predicted"/>
<protein>
    <recommendedName>
        <fullName evidence="1">ZSWIM1/3 RNaseH-like domain-containing protein</fullName>
    </recommendedName>
</protein>
<dbReference type="InterPro" id="IPR048324">
    <property type="entry name" value="ZSWIM1-3_RNaseH-like"/>
</dbReference>
<dbReference type="EMBL" id="RCMK01001449">
    <property type="protein sequence ID" value="KAG2894034.1"/>
    <property type="molecule type" value="Genomic_DNA"/>
</dbReference>
<dbReference type="VEuPathDB" id="FungiDB:PC110_g15387"/>
<dbReference type="Pfam" id="PF21056">
    <property type="entry name" value="ZSWIM1-3_RNaseH-like"/>
    <property type="match status" value="1"/>
</dbReference>
<organism evidence="3 4">
    <name type="scientific">Phytophthora cactorum</name>
    <dbReference type="NCBI Taxonomy" id="29920"/>
    <lineage>
        <taxon>Eukaryota</taxon>
        <taxon>Sar</taxon>
        <taxon>Stramenopiles</taxon>
        <taxon>Oomycota</taxon>
        <taxon>Peronosporomycetes</taxon>
        <taxon>Peronosporales</taxon>
        <taxon>Peronosporaceae</taxon>
        <taxon>Phytophthora</taxon>
    </lineage>
</organism>
<gene>
    <name evidence="3" type="ORF">PC110_g15387</name>
    <name evidence="2" type="ORF">PC117_g23588</name>
</gene>
<accession>A0A329RVC1</accession>
<sequence length="106" mass="12344">MRFCRGQRVRTSLRRLRSDCRIVLQTKAQRDIFGRWGDTLSLDWTHNCSNLGFYVGTLKATVATVRGVSVLDYLCLSQQKESLLAVLQWFKKRNPSWGWVAKHSNR</sequence>